<dbReference type="Gene3D" id="3.30.1340.10">
    <property type="entry name" value="HPr-like"/>
    <property type="match status" value="1"/>
</dbReference>
<evidence type="ECO:0000256" key="2">
    <source>
        <dbReference type="ARBA" id="ARBA00001113"/>
    </source>
</evidence>
<evidence type="ECO:0000256" key="14">
    <source>
        <dbReference type="ARBA" id="ARBA00022842"/>
    </source>
</evidence>
<gene>
    <name evidence="19" type="primary">ptsP</name>
    <name evidence="19" type="ORF">CRI94_01700</name>
</gene>
<dbReference type="InterPro" id="IPR000121">
    <property type="entry name" value="PEP_util_C"/>
</dbReference>
<dbReference type="PANTHER" id="PTHR46244:SF6">
    <property type="entry name" value="PHOSPHOENOLPYRUVATE-PROTEIN PHOSPHOTRANSFERASE"/>
    <property type="match status" value="1"/>
</dbReference>
<dbReference type="InterPro" id="IPR001020">
    <property type="entry name" value="PTS_HPr_His_P_site"/>
</dbReference>
<evidence type="ECO:0000256" key="7">
    <source>
        <dbReference type="ARBA" id="ARBA00022448"/>
    </source>
</evidence>
<evidence type="ECO:0000256" key="10">
    <source>
        <dbReference type="ARBA" id="ARBA00022679"/>
    </source>
</evidence>
<proteinExistence type="inferred from homology"/>
<evidence type="ECO:0000256" key="13">
    <source>
        <dbReference type="ARBA" id="ARBA00022777"/>
    </source>
</evidence>
<feature type="domain" description="HPr" evidence="18">
    <location>
        <begin position="156"/>
        <end position="251"/>
    </location>
</feature>
<dbReference type="OrthoDB" id="9765468at2"/>
<dbReference type="Gene3D" id="3.50.30.10">
    <property type="entry name" value="Phosphohistidine domain"/>
    <property type="match status" value="1"/>
</dbReference>
<dbReference type="PROSITE" id="PS51350">
    <property type="entry name" value="PTS_HPR_DOM"/>
    <property type="match status" value="1"/>
</dbReference>
<dbReference type="Pfam" id="PF00381">
    <property type="entry name" value="PTS-HPr"/>
    <property type="match status" value="1"/>
</dbReference>
<dbReference type="InterPro" id="IPR006318">
    <property type="entry name" value="PTS_EI-like"/>
</dbReference>
<keyword evidence="20" id="KW-1185">Reference proteome</keyword>
<dbReference type="Gene3D" id="1.10.274.10">
    <property type="entry name" value="PtsI, HPr-binding domain"/>
    <property type="match status" value="1"/>
</dbReference>
<keyword evidence="12" id="KW-0479">Metal-binding</keyword>
<keyword evidence="7" id="KW-0813">Transport</keyword>
<feature type="compositionally biased region" description="Polar residues" evidence="16">
    <location>
        <begin position="261"/>
        <end position="272"/>
    </location>
</feature>
<dbReference type="InterPro" id="IPR000032">
    <property type="entry name" value="HPr-like"/>
</dbReference>
<evidence type="ECO:0000313" key="20">
    <source>
        <dbReference type="Proteomes" id="UP000220102"/>
    </source>
</evidence>
<evidence type="ECO:0000256" key="8">
    <source>
        <dbReference type="ARBA" id="ARBA00022490"/>
    </source>
</evidence>
<evidence type="ECO:0000259" key="18">
    <source>
        <dbReference type="PROSITE" id="PS51350"/>
    </source>
</evidence>
<feature type="region of interest" description="Disordered" evidence="16">
    <location>
        <begin position="527"/>
        <end position="554"/>
    </location>
</feature>
<comment type="catalytic activity">
    <reaction evidence="1">
        <text>L-histidyl-[protein] + phosphoenolpyruvate = N(pros)-phospho-L-histidyl-[protein] + pyruvate</text>
        <dbReference type="Rhea" id="RHEA:23880"/>
        <dbReference type="Rhea" id="RHEA-COMP:9745"/>
        <dbReference type="Rhea" id="RHEA-COMP:9746"/>
        <dbReference type="ChEBI" id="CHEBI:15361"/>
        <dbReference type="ChEBI" id="CHEBI:29979"/>
        <dbReference type="ChEBI" id="CHEBI:58702"/>
        <dbReference type="ChEBI" id="CHEBI:64837"/>
        <dbReference type="EC" id="2.7.3.9"/>
    </reaction>
</comment>
<dbReference type="GO" id="GO:0046872">
    <property type="term" value="F:metal ion binding"/>
    <property type="evidence" value="ECO:0007669"/>
    <property type="project" value="UniProtKB-KW"/>
</dbReference>
<comment type="subcellular location">
    <subcellularLocation>
        <location evidence="5">Cytoplasm</location>
    </subcellularLocation>
</comment>
<accession>A0A2A8D2I0</accession>
<dbReference type="GO" id="GO:0005737">
    <property type="term" value="C:cytoplasm"/>
    <property type="evidence" value="ECO:0007669"/>
    <property type="project" value="UniProtKB-SubCell"/>
</dbReference>
<dbReference type="InterPro" id="IPR008731">
    <property type="entry name" value="PTS_EIN"/>
</dbReference>
<dbReference type="NCBIfam" id="TIGR02364">
    <property type="entry name" value="dha_pts"/>
    <property type="match status" value="1"/>
</dbReference>
<dbReference type="NCBIfam" id="TIGR01417">
    <property type="entry name" value="PTS_I_fam"/>
    <property type="match status" value="1"/>
</dbReference>
<evidence type="ECO:0000313" key="19">
    <source>
        <dbReference type="EMBL" id="PEN15027.1"/>
    </source>
</evidence>
<dbReference type="PROSITE" id="PS51096">
    <property type="entry name" value="PTS_EIIA_TYPE_4"/>
    <property type="match status" value="1"/>
</dbReference>
<dbReference type="GO" id="GO:0009401">
    <property type="term" value="P:phosphoenolpyruvate-dependent sugar phosphotransferase system"/>
    <property type="evidence" value="ECO:0007669"/>
    <property type="project" value="UniProtKB-KW"/>
</dbReference>
<dbReference type="SUPFAM" id="SSF52009">
    <property type="entry name" value="Phosphohistidine domain"/>
    <property type="match status" value="1"/>
</dbReference>
<dbReference type="InterPro" id="IPR050499">
    <property type="entry name" value="PEP-utilizing_PTS_enzyme"/>
</dbReference>
<dbReference type="GO" id="GO:0008965">
    <property type="term" value="F:phosphoenolpyruvate-protein phosphotransferase activity"/>
    <property type="evidence" value="ECO:0007669"/>
    <property type="project" value="UniProtKB-EC"/>
</dbReference>
<dbReference type="CDD" id="cd00367">
    <property type="entry name" value="PTS-HPr_like"/>
    <property type="match status" value="1"/>
</dbReference>
<dbReference type="GO" id="GO:0047324">
    <property type="term" value="F:phosphoenolpyruvate-glycerone phosphotransferase activity"/>
    <property type="evidence" value="ECO:0007669"/>
    <property type="project" value="UniProtKB-EC"/>
</dbReference>
<evidence type="ECO:0000256" key="1">
    <source>
        <dbReference type="ARBA" id="ARBA00000683"/>
    </source>
</evidence>
<evidence type="ECO:0000256" key="4">
    <source>
        <dbReference type="ARBA" id="ARBA00002788"/>
    </source>
</evidence>
<evidence type="ECO:0000256" key="3">
    <source>
        <dbReference type="ARBA" id="ARBA00001946"/>
    </source>
</evidence>
<dbReference type="InterPro" id="IPR015813">
    <property type="entry name" value="Pyrv/PenolPyrv_kinase-like_dom"/>
</dbReference>
<dbReference type="SUPFAM" id="SSF55594">
    <property type="entry name" value="HPr-like"/>
    <property type="match status" value="1"/>
</dbReference>
<reference evidence="19 20" key="1">
    <citation type="submission" date="2017-10" db="EMBL/GenBank/DDBJ databases">
        <title>Draft genome of Longibacter Salinarum.</title>
        <authorList>
            <person name="Goh K.M."/>
            <person name="Shamsir M.S."/>
            <person name="Lim S.W."/>
        </authorList>
    </citation>
    <scope>NUCLEOTIDE SEQUENCE [LARGE SCALE GENOMIC DNA]</scope>
    <source>
        <strain evidence="19 20">KCTC 52045</strain>
    </source>
</reference>
<organism evidence="19 20">
    <name type="scientific">Longibacter salinarum</name>
    <dbReference type="NCBI Taxonomy" id="1850348"/>
    <lineage>
        <taxon>Bacteria</taxon>
        <taxon>Pseudomonadati</taxon>
        <taxon>Rhodothermota</taxon>
        <taxon>Rhodothermia</taxon>
        <taxon>Rhodothermales</taxon>
        <taxon>Salisaetaceae</taxon>
        <taxon>Longibacter</taxon>
    </lineage>
</organism>
<evidence type="ECO:0000256" key="9">
    <source>
        <dbReference type="ARBA" id="ARBA00022597"/>
    </source>
</evidence>
<dbReference type="Proteomes" id="UP000220102">
    <property type="component" value="Unassembled WGS sequence"/>
</dbReference>
<comment type="function">
    <text evidence="4">Component of the dihydroxyacetone kinase complex, which is responsible for the phosphoenolpyruvate (PEP)-dependent phosphorylation of dihydroxyacetone. DhaM serves as the phosphoryl donor. Is phosphorylated by phosphoenolpyruvate in an EI- and HPr-dependent reaction, and a phosphorelay system on histidine residues finally leads to phosphoryl transfer to DhaL and dihydroxyacetone.</text>
</comment>
<dbReference type="InterPro" id="IPR036637">
    <property type="entry name" value="Phosphohistidine_dom_sf"/>
</dbReference>
<evidence type="ECO:0000256" key="11">
    <source>
        <dbReference type="ARBA" id="ARBA00022683"/>
    </source>
</evidence>
<dbReference type="Gene3D" id="3.20.20.60">
    <property type="entry name" value="Phosphoenolpyruvate-binding domains"/>
    <property type="match status" value="1"/>
</dbReference>
<dbReference type="Pfam" id="PF05524">
    <property type="entry name" value="PEP-utilisers_N"/>
    <property type="match status" value="1"/>
</dbReference>
<keyword evidence="13" id="KW-0418">Kinase</keyword>
<comment type="caution">
    <text evidence="19">The sequence shown here is derived from an EMBL/GenBank/DDBJ whole genome shotgun (WGS) entry which is preliminary data.</text>
</comment>
<dbReference type="RefSeq" id="WP_098073926.1">
    <property type="nucleotide sequence ID" value="NZ_PDEQ01000001.1"/>
</dbReference>
<comment type="cofactor">
    <cofactor evidence="3">
        <name>Mg(2+)</name>
        <dbReference type="ChEBI" id="CHEBI:18420"/>
    </cofactor>
</comment>
<feature type="domain" description="PTS EIIA type-4" evidence="17">
    <location>
        <begin position="1"/>
        <end position="134"/>
    </location>
</feature>
<comment type="catalytic activity">
    <reaction evidence="2">
        <text>dihydroxyacetone + phosphoenolpyruvate = dihydroxyacetone phosphate + pyruvate</text>
        <dbReference type="Rhea" id="RHEA:18381"/>
        <dbReference type="ChEBI" id="CHEBI:15361"/>
        <dbReference type="ChEBI" id="CHEBI:16016"/>
        <dbReference type="ChEBI" id="CHEBI:57642"/>
        <dbReference type="ChEBI" id="CHEBI:58702"/>
        <dbReference type="EC" id="2.7.1.121"/>
    </reaction>
</comment>
<dbReference type="InterPro" id="IPR023151">
    <property type="entry name" value="PEP_util_CS"/>
</dbReference>
<dbReference type="PROSITE" id="PS00742">
    <property type="entry name" value="PEP_ENZYMES_2"/>
    <property type="match status" value="1"/>
</dbReference>
<dbReference type="Gene3D" id="3.40.50.510">
    <property type="entry name" value="Phosphotransferase system, mannose-type IIA component"/>
    <property type="match status" value="1"/>
</dbReference>
<keyword evidence="11" id="KW-0598">Phosphotransferase system</keyword>
<dbReference type="GO" id="GO:0016020">
    <property type="term" value="C:membrane"/>
    <property type="evidence" value="ECO:0007669"/>
    <property type="project" value="InterPro"/>
</dbReference>
<dbReference type="InterPro" id="IPR008279">
    <property type="entry name" value="PEP-util_enz_mobile_dom"/>
</dbReference>
<evidence type="ECO:0000256" key="5">
    <source>
        <dbReference type="ARBA" id="ARBA00004496"/>
    </source>
</evidence>
<dbReference type="InterPro" id="IPR040442">
    <property type="entry name" value="Pyrv_kinase-like_dom_sf"/>
</dbReference>
<dbReference type="InterPro" id="IPR035895">
    <property type="entry name" value="HPr-like_sf"/>
</dbReference>
<feature type="compositionally biased region" description="Low complexity" evidence="16">
    <location>
        <begin position="532"/>
        <end position="550"/>
    </location>
</feature>
<evidence type="ECO:0000256" key="6">
    <source>
        <dbReference type="ARBA" id="ARBA00007837"/>
    </source>
</evidence>
<sequence length="860" mass="91752">MVGIVLVSHSQSLAQSLVPLLREMSGASVRIEIAAGAGDDNDQFGTDATAIARAIESADDGDGVVVLMDVGSAVISAEMALDFVDPDVKERTRLIDAPFIEGAISASVTASGGGSLDHVIRDARSALKQKTDAIPGDESDGSDDGQSQVSPGKVWEASATVDVVNEHGLHARPAAQFVRLALQYAGSAQNGSVQVRDLTNGKGPVDATSQSTVTTLGAVRGHRLQIEATGEKAQAIVERLAQLVASGFDEIDTTEPDEGSASKTDLADTSPTGKAVSFLPYSERQVETALKGIAVQAGAAVGPVFVHEPEVPEVPEEFTDDPEGTWEEISTVLDRVSTRMEYERSRLLDKGHTDAADIIGAQQLLLNDPALRDRAHENIFEKGQAAPLAWMEAVETVIDAYASADDEYLSQRADDVRDVAIRVLHVLVDVPPKPIGGPDDPHILVTRRFRPSDIPQLDADTVRAVVCAEGNATSHSAILIRGRGIPAVFDAGVDVLSLRNGTEVAVDGKAGLVWIEPDASTKETVRRERAHQASQQRKAQAAAHQPAKTQSGTRIEVAANVSRSEDAARAADGGADGVGLLRTEFLFTDTDEAPSEDEQVRTLRSICNSLPGKLVTVRALDVGGDKPLSYLPLPHETNPFLGLRGIRVLLRSPDLFRTQLRAVLRLAKDHRVRLMLPMVATVDEVQQTREILDEARADLRERGMYADASLPLGTMIETPASALRADALAREVDFFSIGTNDLTQYTMAVDREHSELHGLSDALHPAVLHLIQRTVAAGTNAEIPTSVCGELAADRAAVPVLLGLGITTLSVSPNQIPDVKALVRSLDDEACRRLADEALTSNSAEDVRSRANDLLSDRAR</sequence>
<evidence type="ECO:0000256" key="15">
    <source>
        <dbReference type="ARBA" id="ARBA00046577"/>
    </source>
</evidence>
<name>A0A2A8D2I0_9BACT</name>
<dbReference type="SUPFAM" id="SSF51621">
    <property type="entry name" value="Phosphoenolpyruvate/pyruvate domain"/>
    <property type="match status" value="1"/>
</dbReference>
<keyword evidence="14" id="KW-0460">Magnesium</keyword>
<evidence type="ECO:0000259" key="17">
    <source>
        <dbReference type="PROSITE" id="PS51096"/>
    </source>
</evidence>
<keyword evidence="8" id="KW-0963">Cytoplasm</keyword>
<feature type="region of interest" description="Disordered" evidence="16">
    <location>
        <begin position="130"/>
        <end position="153"/>
    </location>
</feature>
<dbReference type="InterPro" id="IPR036662">
    <property type="entry name" value="PTS_EIIA_man-typ_sf"/>
</dbReference>
<feature type="region of interest" description="Disordered" evidence="16">
    <location>
        <begin position="251"/>
        <end position="272"/>
    </location>
</feature>
<protein>
    <submittedName>
        <fullName evidence="19">Phosphoenolpyruvate--protein phosphotransferase</fullName>
    </submittedName>
</protein>
<dbReference type="PROSITE" id="PS00369">
    <property type="entry name" value="PTS_HPR_HIS"/>
    <property type="match status" value="1"/>
</dbReference>
<comment type="similarity">
    <text evidence="6">Belongs to the PEP-utilizing enzyme family.</text>
</comment>
<evidence type="ECO:0000256" key="16">
    <source>
        <dbReference type="SAM" id="MobiDB-lite"/>
    </source>
</evidence>
<dbReference type="AlphaFoldDB" id="A0A2A8D2I0"/>
<dbReference type="InterPro" id="IPR004701">
    <property type="entry name" value="PTS_EIIA_man-typ"/>
</dbReference>
<dbReference type="SUPFAM" id="SSF47831">
    <property type="entry name" value="Enzyme I of the PEP:sugar phosphotransferase system HPr-binding (sub)domain"/>
    <property type="match status" value="1"/>
</dbReference>
<keyword evidence="19" id="KW-0670">Pyruvate</keyword>
<dbReference type="Pfam" id="PF00391">
    <property type="entry name" value="PEP-utilizers"/>
    <property type="match status" value="1"/>
</dbReference>
<dbReference type="EMBL" id="PDEQ01000001">
    <property type="protein sequence ID" value="PEN15027.1"/>
    <property type="molecule type" value="Genomic_DNA"/>
</dbReference>
<comment type="subunit">
    <text evidence="15">Homodimer. The dihydroxyacetone kinase complex is composed of a homodimer of DhaM, a homodimer of DhaK and the subunit DhaL.</text>
</comment>
<dbReference type="InterPro" id="IPR012844">
    <property type="entry name" value="DhaM_N"/>
</dbReference>
<keyword evidence="10 19" id="KW-0808">Transferase</keyword>
<dbReference type="PRINTS" id="PR01736">
    <property type="entry name" value="PHPHTRNFRASE"/>
</dbReference>
<dbReference type="PANTHER" id="PTHR46244">
    <property type="entry name" value="PHOSPHOENOLPYRUVATE-PROTEIN PHOSPHOTRANSFERASE"/>
    <property type="match status" value="1"/>
</dbReference>
<evidence type="ECO:0000256" key="12">
    <source>
        <dbReference type="ARBA" id="ARBA00022723"/>
    </source>
</evidence>
<dbReference type="InterPro" id="IPR036618">
    <property type="entry name" value="PtsI_HPr-bd_sf"/>
</dbReference>
<dbReference type="Pfam" id="PF03610">
    <property type="entry name" value="EIIA-man"/>
    <property type="match status" value="1"/>
</dbReference>
<keyword evidence="9" id="KW-0762">Sugar transport</keyword>
<dbReference type="SUPFAM" id="SSF53062">
    <property type="entry name" value="PTS system fructose IIA component-like"/>
    <property type="match status" value="1"/>
</dbReference>
<dbReference type="PRINTS" id="PR00107">
    <property type="entry name" value="PHOSPHOCPHPR"/>
</dbReference>
<dbReference type="Pfam" id="PF02896">
    <property type="entry name" value="PEP-utilizers_C"/>
    <property type="match status" value="1"/>
</dbReference>